<dbReference type="Gene3D" id="3.20.20.70">
    <property type="entry name" value="Aldolase class I"/>
    <property type="match status" value="1"/>
</dbReference>
<dbReference type="RefSeq" id="WP_068722944.1">
    <property type="nucleotide sequence ID" value="NZ_LSKU01000001.1"/>
</dbReference>
<dbReference type="PROSITE" id="PS51175">
    <property type="entry name" value="CBM6"/>
    <property type="match status" value="1"/>
</dbReference>
<dbReference type="SUPFAM" id="SSF49785">
    <property type="entry name" value="Galactose-binding domain-like"/>
    <property type="match status" value="2"/>
</dbReference>
<dbReference type="GO" id="GO:0030246">
    <property type="term" value="F:carbohydrate binding"/>
    <property type="evidence" value="ECO:0007669"/>
    <property type="project" value="InterPro"/>
</dbReference>
<dbReference type="SUPFAM" id="SSF51011">
    <property type="entry name" value="Glycosyl hydrolase domain"/>
    <property type="match status" value="1"/>
</dbReference>
<dbReference type="GO" id="GO:0004553">
    <property type="term" value="F:hydrolase activity, hydrolyzing O-glycosyl compounds"/>
    <property type="evidence" value="ECO:0007669"/>
    <property type="project" value="InterPro"/>
</dbReference>
<dbReference type="Proteomes" id="UP000070352">
    <property type="component" value="Unassembled WGS sequence"/>
</dbReference>
<evidence type="ECO:0000256" key="4">
    <source>
        <dbReference type="ARBA" id="ARBA00023295"/>
    </source>
</evidence>
<dbReference type="PANTHER" id="PTHR11452:SF75">
    <property type="entry name" value="ALPHA-GALACTOSIDASE MEL1"/>
    <property type="match status" value="1"/>
</dbReference>
<keyword evidence="3" id="KW-0378">Hydrolase</keyword>
<sequence>MGVYYNPLWVTQAAVNDSTKKVIGTDIPISSIVTSGDFFNGNPDPAKQLYWVDVTKPGTKEFVQGYVNYFKNMGVIFLRVDFLSWYESGTEVGAPDGAIAHGSVNYETALSWIEEAAGTDMTISLVMPNLYNHAEVEMKYGDMIRIDNDTATGGWTHISQGSFGDLRQTWQDHWSQWANPFQGFTGFSDIAGRRSMILDGDFLRMNTFSGSYADNERKSAVSLFTMAGSPIAIADQYDTIGDNAKYYQNTELIALHQDGFVGKPIYYNGNPYEPETSGYPDTGSRDSERWIGQTSDRNWVAAIFNRSDYEKTQSIDFASILGLTNGASVRDLWLHTDLGFKTNQTVTLNLHDVSIVKIIPNHPDPTINRYEAEVAAFQNGAHFNNNHTGYSGEGFIDKLESGSEGANVVFSVNAASSGNYNLNVRYGNAMGYTSTASYTVNDASGNILDTGKISLPNLSNWDTWGNASITIPLSQGLNLITIARNSDDTGAFNLDYIELNNRTPQPVNRVVNPGFETGDITGWTEWHPSASYGVDSYDVHSGNYKLYFWNTSPYQQSVHQIINNLPNGSYNISTWVKLQAYSGVDPTYARM</sequence>
<dbReference type="PANTHER" id="PTHR11452">
    <property type="entry name" value="ALPHA-GALACTOSIDASE/ALPHA-N-ACETYLGALACTOSAMINIDASE"/>
    <property type="match status" value="1"/>
</dbReference>
<dbReference type="InterPro" id="IPR013785">
    <property type="entry name" value="Aldolase_TIM"/>
</dbReference>
<comment type="similarity">
    <text evidence="1">Belongs to the glycosyl hydrolase 27 family.</text>
</comment>
<dbReference type="InterPro" id="IPR041233">
    <property type="entry name" value="Melibiase_C"/>
</dbReference>
<dbReference type="GO" id="GO:0005975">
    <property type="term" value="P:carbohydrate metabolic process"/>
    <property type="evidence" value="ECO:0007669"/>
    <property type="project" value="InterPro"/>
</dbReference>
<dbReference type="OrthoDB" id="9807519at2"/>
<keyword evidence="7" id="KW-1185">Reference proteome</keyword>
<dbReference type="InterPro" id="IPR017853">
    <property type="entry name" value="GH"/>
</dbReference>
<evidence type="ECO:0000256" key="3">
    <source>
        <dbReference type="ARBA" id="ARBA00022801"/>
    </source>
</evidence>
<name>A0A135L1V2_9BACI</name>
<dbReference type="STRING" id="1413211.U473_02275"/>
<dbReference type="InterPro" id="IPR005084">
    <property type="entry name" value="CBM6"/>
</dbReference>
<dbReference type="InterPro" id="IPR002241">
    <property type="entry name" value="Glyco_hydro_27"/>
</dbReference>
<dbReference type="AlphaFoldDB" id="A0A135L1V2"/>
<accession>A0A135L1V2</accession>
<keyword evidence="2" id="KW-0732">Signal</keyword>
<organism evidence="6 7">
    <name type="scientific">Tepidibacillus decaturensis</name>
    <dbReference type="NCBI Taxonomy" id="1413211"/>
    <lineage>
        <taxon>Bacteria</taxon>
        <taxon>Bacillati</taxon>
        <taxon>Bacillota</taxon>
        <taxon>Bacilli</taxon>
        <taxon>Bacillales</taxon>
        <taxon>Bacillaceae</taxon>
        <taxon>Tepidibacillus</taxon>
    </lineage>
</organism>
<evidence type="ECO:0000256" key="1">
    <source>
        <dbReference type="ARBA" id="ARBA00009743"/>
    </source>
</evidence>
<dbReference type="CDD" id="cd04083">
    <property type="entry name" value="CBM35_Lmo2446-like"/>
    <property type="match status" value="1"/>
</dbReference>
<dbReference type="Gene3D" id="2.60.120.260">
    <property type="entry name" value="Galactose-binding domain-like"/>
    <property type="match status" value="2"/>
</dbReference>
<feature type="domain" description="CBM6" evidence="5">
    <location>
        <begin position="368"/>
        <end position="500"/>
    </location>
</feature>
<dbReference type="Pfam" id="PF17801">
    <property type="entry name" value="Melibiase_C"/>
    <property type="match status" value="1"/>
</dbReference>
<proteinExistence type="inferred from homology"/>
<protein>
    <recommendedName>
        <fullName evidence="5">CBM6 domain-containing protein</fullName>
    </recommendedName>
</protein>
<reference evidence="6 7" key="1">
    <citation type="submission" date="2016-02" db="EMBL/GenBank/DDBJ databases">
        <title>Draft Genome for Tepidibacillus decaturensis nov. sp. Strain Z9, an Anaerobic, Moderately Thermophilic and Heterotrophic Bacterium from Deep Subsurface of the Illinois Basin, USA.</title>
        <authorList>
            <person name="Dong Y."/>
            <person name="Chang J.Y."/>
            <person name="Sanford R."/>
            <person name="Fouke B.W."/>
        </authorList>
    </citation>
    <scope>NUCLEOTIDE SEQUENCE [LARGE SCALE GENOMIC DNA]</scope>
    <source>
        <strain evidence="6 7">Z9</strain>
    </source>
</reference>
<evidence type="ECO:0000313" key="6">
    <source>
        <dbReference type="EMBL" id="KXG42982.1"/>
    </source>
</evidence>
<keyword evidence="4" id="KW-0326">Glycosidase</keyword>
<evidence type="ECO:0000259" key="5">
    <source>
        <dbReference type="PROSITE" id="PS51175"/>
    </source>
</evidence>
<dbReference type="InterPro" id="IPR013780">
    <property type="entry name" value="Glyco_hydro_b"/>
</dbReference>
<dbReference type="SUPFAM" id="SSF51445">
    <property type="entry name" value="(Trans)glycosidases"/>
    <property type="match status" value="1"/>
</dbReference>
<dbReference type="Gene3D" id="2.60.40.1180">
    <property type="entry name" value="Golgi alpha-mannosidase II"/>
    <property type="match status" value="1"/>
</dbReference>
<gene>
    <name evidence="6" type="ORF">U473_02275</name>
</gene>
<dbReference type="Pfam" id="PF16990">
    <property type="entry name" value="CBM_35"/>
    <property type="match status" value="1"/>
</dbReference>
<evidence type="ECO:0000256" key="2">
    <source>
        <dbReference type="ARBA" id="ARBA00022729"/>
    </source>
</evidence>
<dbReference type="EMBL" id="LSKU01000001">
    <property type="protein sequence ID" value="KXG42982.1"/>
    <property type="molecule type" value="Genomic_DNA"/>
</dbReference>
<dbReference type="InterPro" id="IPR008979">
    <property type="entry name" value="Galactose-bd-like_sf"/>
</dbReference>
<evidence type="ECO:0000313" key="7">
    <source>
        <dbReference type="Proteomes" id="UP000070352"/>
    </source>
</evidence>
<comment type="caution">
    <text evidence="6">The sequence shown here is derived from an EMBL/GenBank/DDBJ whole genome shotgun (WGS) entry which is preliminary data.</text>
</comment>